<gene>
    <name evidence="4" type="ORF">K7432_004722</name>
</gene>
<dbReference type="PROSITE" id="PS50896">
    <property type="entry name" value="LISH"/>
    <property type="match status" value="1"/>
</dbReference>
<feature type="repeat" description="WD" evidence="3">
    <location>
        <begin position="193"/>
        <end position="225"/>
    </location>
</feature>
<dbReference type="Pfam" id="PF00400">
    <property type="entry name" value="WD40"/>
    <property type="match status" value="3"/>
</dbReference>
<evidence type="ECO:0000256" key="3">
    <source>
        <dbReference type="PROSITE-ProRule" id="PRU00221"/>
    </source>
</evidence>
<feature type="repeat" description="WD" evidence="3">
    <location>
        <begin position="150"/>
        <end position="192"/>
    </location>
</feature>
<dbReference type="InterPro" id="IPR036322">
    <property type="entry name" value="WD40_repeat_dom_sf"/>
</dbReference>
<dbReference type="PANTHER" id="PTHR19848">
    <property type="entry name" value="WD40 REPEAT PROTEIN"/>
    <property type="match status" value="1"/>
</dbReference>
<dbReference type="InterPro" id="IPR006594">
    <property type="entry name" value="LisH"/>
</dbReference>
<evidence type="ECO:0000256" key="1">
    <source>
        <dbReference type="ARBA" id="ARBA00022574"/>
    </source>
</evidence>
<keyword evidence="5" id="KW-1185">Reference proteome</keyword>
<dbReference type="EMBL" id="JASJQH010000169">
    <property type="protein sequence ID" value="KAK9766291.1"/>
    <property type="molecule type" value="Genomic_DNA"/>
</dbReference>
<evidence type="ECO:0000313" key="4">
    <source>
        <dbReference type="EMBL" id="KAK9766291.1"/>
    </source>
</evidence>
<reference evidence="4 5" key="1">
    <citation type="submission" date="2023-04" db="EMBL/GenBank/DDBJ databases">
        <title>Genome of Basidiobolus ranarum AG-B5.</title>
        <authorList>
            <person name="Stajich J.E."/>
            <person name="Carter-House D."/>
            <person name="Gryganskyi A."/>
        </authorList>
    </citation>
    <scope>NUCLEOTIDE SEQUENCE [LARGE SCALE GENOMIC DNA]</scope>
    <source>
        <strain evidence="4 5">AG-B5</strain>
    </source>
</reference>
<dbReference type="PANTHER" id="PTHR19848:SF8">
    <property type="entry name" value="F-BOX AND WD REPEAT DOMAIN CONTAINING 7"/>
    <property type="match status" value="1"/>
</dbReference>
<dbReference type="PROSITE" id="PS50294">
    <property type="entry name" value="WD_REPEATS_REGION"/>
    <property type="match status" value="2"/>
</dbReference>
<comment type="caution">
    <text evidence="4">The sequence shown here is derived from an EMBL/GenBank/DDBJ whole genome shotgun (WGS) entry which is preliminary data.</text>
</comment>
<dbReference type="Gene3D" id="2.130.10.10">
    <property type="entry name" value="YVTN repeat-like/Quinoprotein amine dehydrogenase"/>
    <property type="match status" value="2"/>
</dbReference>
<protein>
    <submittedName>
        <fullName evidence="4">Uncharacterized protein</fullName>
    </submittedName>
</protein>
<keyword evidence="2" id="KW-0677">Repeat</keyword>
<name>A0ABR2WXS4_9FUNG</name>
<dbReference type="CDD" id="cd00200">
    <property type="entry name" value="WD40"/>
    <property type="match status" value="1"/>
</dbReference>
<keyword evidence="1 3" id="KW-0853">WD repeat</keyword>
<feature type="repeat" description="WD" evidence="3">
    <location>
        <begin position="380"/>
        <end position="416"/>
    </location>
</feature>
<accession>A0ABR2WXS4</accession>
<proteinExistence type="predicted"/>
<evidence type="ECO:0000256" key="2">
    <source>
        <dbReference type="ARBA" id="ARBA00022737"/>
    </source>
</evidence>
<dbReference type="InterPro" id="IPR015943">
    <property type="entry name" value="WD40/YVTN_repeat-like_dom_sf"/>
</dbReference>
<organism evidence="4 5">
    <name type="scientific">Basidiobolus ranarum</name>
    <dbReference type="NCBI Taxonomy" id="34480"/>
    <lineage>
        <taxon>Eukaryota</taxon>
        <taxon>Fungi</taxon>
        <taxon>Fungi incertae sedis</taxon>
        <taxon>Zoopagomycota</taxon>
        <taxon>Entomophthoromycotina</taxon>
        <taxon>Basidiobolomycetes</taxon>
        <taxon>Basidiobolales</taxon>
        <taxon>Basidiobolaceae</taxon>
        <taxon>Basidiobolus</taxon>
    </lineage>
</organism>
<dbReference type="SUPFAM" id="SSF50978">
    <property type="entry name" value="WD40 repeat-like"/>
    <property type="match status" value="1"/>
</dbReference>
<dbReference type="SMART" id="SM00320">
    <property type="entry name" value="WD40"/>
    <property type="match status" value="5"/>
</dbReference>
<dbReference type="InterPro" id="IPR001680">
    <property type="entry name" value="WD40_rpt"/>
</dbReference>
<evidence type="ECO:0000313" key="5">
    <source>
        <dbReference type="Proteomes" id="UP001479436"/>
    </source>
</evidence>
<dbReference type="Proteomes" id="UP001479436">
    <property type="component" value="Unassembled WGS sequence"/>
</dbReference>
<sequence>MERLGSLLYTHALVAHFLEAQGYTDTLENFRQEASYFLTQIEEDKDAPKILSTSLISIVDDSLNAGLEEKLKKVAEERDVDKVLDEAGDGHFPTVLAKSFDTIHSGNILTAQILHVPQDDGTEQATVVSGSTDLSIKLTNYENEQILNLLTHHDAAILTTDFHPIHRKVLLSGGMDQTVQLVDIETNDILQSFKNHTKYVVRVRFSPDGNYFASCSYDKTFNIYKAVKKDENGLPVYELVKTFYFRGYVESLAFMLDSSYVVVGVREDNYLYYINLESLEYEKYNMNSNGDDWVSFTPMDLSISPDGRYLLCSTDDRSGRAILFRVKSSIQPRNFYGIPHDEYSNPRHAWHPSGKYFFATGDDWKIRCIEVKSSKILATLAGHTGVIRSLHYDQKLDVLVSAGFDKTIKIWKCPEF</sequence>
<dbReference type="PROSITE" id="PS50082">
    <property type="entry name" value="WD_REPEATS_2"/>
    <property type="match status" value="3"/>
</dbReference>